<sequence>MLLDLLAGLWGAIPSAGVWQNAGMTSSKHISSADSTGSVAHQILQIVAQVPSGRVATYGQIAELAGRPRSARLVGRVLAHAQEYGDYPCHRIVNHAGRLVPGWEEQAELLISEGVTLTDYADGPHVDLRRFQWEH</sequence>
<evidence type="ECO:0000313" key="4">
    <source>
        <dbReference type="Proteomes" id="UP000487882"/>
    </source>
</evidence>
<dbReference type="PANTHER" id="PTHR42942">
    <property type="entry name" value="6-O-METHYLGUANINE DNA METHYLTRANSFERASE"/>
    <property type="match status" value="1"/>
</dbReference>
<protein>
    <submittedName>
        <fullName evidence="3">DNA methyltransferase</fullName>
    </submittedName>
</protein>
<dbReference type="GO" id="GO:0032259">
    <property type="term" value="P:methylation"/>
    <property type="evidence" value="ECO:0007669"/>
    <property type="project" value="UniProtKB-KW"/>
</dbReference>
<dbReference type="InterPro" id="IPR036217">
    <property type="entry name" value="MethylDNA_cys_MeTrfase_DNAb"/>
</dbReference>
<name>A0A7K1J449_9BIFI</name>
<dbReference type="CDD" id="cd06445">
    <property type="entry name" value="ATase"/>
    <property type="match status" value="1"/>
</dbReference>
<reference evidence="3 4" key="1">
    <citation type="submission" date="2019-09" db="EMBL/GenBank/DDBJ databases">
        <title>Bifidobacterium canis sp. nov., isolated from the digestive tract of German Shepherd dog puppy.</title>
        <authorList>
            <person name="Bunesova V."/>
        </authorList>
    </citation>
    <scope>NUCLEOTIDE SEQUENCE [LARGE SCALE GENOMIC DNA]</scope>
    <source>
        <strain evidence="3 4">GSD1FS</strain>
    </source>
</reference>
<dbReference type="AlphaFoldDB" id="A0A7K1J449"/>
<gene>
    <name evidence="3" type="ORF">GSD1FS_0626</name>
</gene>
<dbReference type="InterPro" id="IPR052520">
    <property type="entry name" value="ATL_DNA_repair"/>
</dbReference>
<dbReference type="PANTHER" id="PTHR42942:SF1">
    <property type="entry name" value="ALKYLTRANSFERASE-LIKE PROTEIN 1"/>
    <property type="match status" value="1"/>
</dbReference>
<dbReference type="InterPro" id="IPR036388">
    <property type="entry name" value="WH-like_DNA-bd_sf"/>
</dbReference>
<proteinExistence type="predicted"/>
<keyword evidence="3" id="KW-0808">Transferase</keyword>
<dbReference type="GO" id="GO:0008168">
    <property type="term" value="F:methyltransferase activity"/>
    <property type="evidence" value="ECO:0007669"/>
    <property type="project" value="UniProtKB-KW"/>
</dbReference>
<keyword evidence="1" id="KW-0227">DNA damage</keyword>
<evidence type="ECO:0000313" key="3">
    <source>
        <dbReference type="EMBL" id="MUH59309.1"/>
    </source>
</evidence>
<keyword evidence="4" id="KW-1185">Reference proteome</keyword>
<dbReference type="Proteomes" id="UP000487882">
    <property type="component" value="Unassembled WGS sequence"/>
</dbReference>
<dbReference type="SUPFAM" id="SSF46767">
    <property type="entry name" value="Methylated DNA-protein cysteine methyltransferase, C-terminal domain"/>
    <property type="match status" value="1"/>
</dbReference>
<organism evidence="3 4">
    <name type="scientific">Bifidobacterium canis</name>
    <dbReference type="NCBI Taxonomy" id="2610880"/>
    <lineage>
        <taxon>Bacteria</taxon>
        <taxon>Bacillati</taxon>
        <taxon>Actinomycetota</taxon>
        <taxon>Actinomycetes</taxon>
        <taxon>Bifidobacteriales</taxon>
        <taxon>Bifidobacteriaceae</taxon>
        <taxon>Bifidobacterium</taxon>
    </lineage>
</organism>
<accession>A0A7K1J449</accession>
<evidence type="ECO:0000256" key="1">
    <source>
        <dbReference type="ARBA" id="ARBA00022763"/>
    </source>
</evidence>
<dbReference type="Gene3D" id="1.10.10.10">
    <property type="entry name" value="Winged helix-like DNA-binding domain superfamily/Winged helix DNA-binding domain"/>
    <property type="match status" value="1"/>
</dbReference>
<dbReference type="InterPro" id="IPR014048">
    <property type="entry name" value="MethylDNA_cys_MeTrfase_DNA-bd"/>
</dbReference>
<evidence type="ECO:0000259" key="2">
    <source>
        <dbReference type="Pfam" id="PF01035"/>
    </source>
</evidence>
<dbReference type="GO" id="GO:0006281">
    <property type="term" value="P:DNA repair"/>
    <property type="evidence" value="ECO:0007669"/>
    <property type="project" value="InterPro"/>
</dbReference>
<feature type="domain" description="Methylated-DNA-[protein]-cysteine S-methyltransferase DNA binding" evidence="2">
    <location>
        <begin position="40"/>
        <end position="115"/>
    </location>
</feature>
<dbReference type="EMBL" id="WNLP01000002">
    <property type="protein sequence ID" value="MUH59309.1"/>
    <property type="molecule type" value="Genomic_DNA"/>
</dbReference>
<dbReference type="Pfam" id="PF01035">
    <property type="entry name" value="DNA_binding_1"/>
    <property type="match status" value="1"/>
</dbReference>
<keyword evidence="3" id="KW-0489">Methyltransferase</keyword>
<comment type="caution">
    <text evidence="3">The sequence shown here is derived from an EMBL/GenBank/DDBJ whole genome shotgun (WGS) entry which is preliminary data.</text>
</comment>